<accession>A0A329YD48</accession>
<dbReference type="AlphaFoldDB" id="A0A329YD48"/>
<dbReference type="EMBL" id="QMKK01000045">
    <property type="protein sequence ID" value="RAX39762.1"/>
    <property type="molecule type" value="Genomic_DNA"/>
</dbReference>
<protein>
    <submittedName>
        <fullName evidence="3">Xanthine dehydrogenase family protein molybdopterin-binding subunit</fullName>
    </submittedName>
</protein>
<dbReference type="Pfam" id="PF02738">
    <property type="entry name" value="MoCoBD_1"/>
    <property type="match status" value="1"/>
</dbReference>
<dbReference type="OrthoDB" id="6177861at2"/>
<gene>
    <name evidence="3" type="ORF">DQ393_19750</name>
</gene>
<evidence type="ECO:0000259" key="1">
    <source>
        <dbReference type="Pfam" id="PF02738"/>
    </source>
</evidence>
<dbReference type="InterPro" id="IPR037165">
    <property type="entry name" value="AldOxase/xan_DH_Mopterin-bd_sf"/>
</dbReference>
<feature type="domain" description="Aldehyde oxidase/xanthine dehydrogenase first molybdopterin binding" evidence="1">
    <location>
        <begin position="320"/>
        <end position="553"/>
    </location>
</feature>
<dbReference type="Pfam" id="PF20256">
    <property type="entry name" value="MoCoBD_2"/>
    <property type="match status" value="1"/>
</dbReference>
<dbReference type="InterPro" id="IPR016208">
    <property type="entry name" value="Ald_Oxase/xanthine_DH-like"/>
</dbReference>
<dbReference type="PANTHER" id="PTHR11908">
    <property type="entry name" value="XANTHINE DEHYDROGENASE"/>
    <property type="match status" value="1"/>
</dbReference>
<evidence type="ECO:0000313" key="4">
    <source>
        <dbReference type="Proteomes" id="UP000251205"/>
    </source>
</evidence>
<dbReference type="InterPro" id="IPR008274">
    <property type="entry name" value="AldOxase/xan_DH_MoCoBD1"/>
</dbReference>
<dbReference type="InterPro" id="IPR046867">
    <property type="entry name" value="AldOxase/xan_DH_MoCoBD2"/>
</dbReference>
<name>A0A329YD48_RHITR</name>
<dbReference type="SUPFAM" id="SSF56003">
    <property type="entry name" value="Molybdenum cofactor-binding domain"/>
    <property type="match status" value="1"/>
</dbReference>
<dbReference type="GO" id="GO:0005506">
    <property type="term" value="F:iron ion binding"/>
    <property type="evidence" value="ECO:0007669"/>
    <property type="project" value="InterPro"/>
</dbReference>
<dbReference type="Proteomes" id="UP000251205">
    <property type="component" value="Unassembled WGS sequence"/>
</dbReference>
<proteinExistence type="predicted"/>
<dbReference type="InterPro" id="IPR006311">
    <property type="entry name" value="TAT_signal"/>
</dbReference>
<comment type="caution">
    <text evidence="3">The sequence shown here is derived from an EMBL/GenBank/DDBJ whole genome shotgun (WGS) entry which is preliminary data.</text>
</comment>
<evidence type="ECO:0000313" key="3">
    <source>
        <dbReference type="EMBL" id="RAX39762.1"/>
    </source>
</evidence>
<evidence type="ECO:0000259" key="2">
    <source>
        <dbReference type="Pfam" id="PF20256"/>
    </source>
</evidence>
<reference evidence="3 4" key="1">
    <citation type="submission" date="2018-06" db="EMBL/GenBank/DDBJ databases">
        <title>Whole Genome Sequence of an efficient microsymbiont, Rhizobium tropici.</title>
        <authorList>
            <person name="Srinivasan R."/>
            <person name="Singh H.V."/>
            <person name="Srivastava R."/>
            <person name="Kumari B."/>
            <person name="Radhakrishna A."/>
        </authorList>
    </citation>
    <scope>NUCLEOTIDE SEQUENCE [LARGE SCALE GENOMIC DNA]</scope>
    <source>
        <strain evidence="3 4">IGFRI Rhizo-19</strain>
    </source>
</reference>
<dbReference type="PANTHER" id="PTHR11908:SF123">
    <property type="entry name" value="ALDEHYDE OXIDOREDUCTASE MOLYBDENUM-BINDING SUBUNIT PAOC"/>
    <property type="match status" value="1"/>
</dbReference>
<dbReference type="PROSITE" id="PS51318">
    <property type="entry name" value="TAT"/>
    <property type="match status" value="1"/>
</dbReference>
<dbReference type="GO" id="GO:0016491">
    <property type="term" value="F:oxidoreductase activity"/>
    <property type="evidence" value="ECO:0007669"/>
    <property type="project" value="InterPro"/>
</dbReference>
<feature type="domain" description="Aldehyde oxidase/xanthine dehydrogenase second molybdopterin binding" evidence="2">
    <location>
        <begin position="580"/>
        <end position="923"/>
    </location>
</feature>
<organism evidence="3 4">
    <name type="scientific">Rhizobium tropici</name>
    <dbReference type="NCBI Taxonomy" id="398"/>
    <lineage>
        <taxon>Bacteria</taxon>
        <taxon>Pseudomonadati</taxon>
        <taxon>Pseudomonadota</taxon>
        <taxon>Alphaproteobacteria</taxon>
        <taxon>Hyphomicrobiales</taxon>
        <taxon>Rhizobiaceae</taxon>
        <taxon>Rhizobium/Agrobacterium group</taxon>
        <taxon>Rhizobium</taxon>
    </lineage>
</organism>
<sequence length="993" mass="106084">MLSHRHMRVTSVSICPVRRLVFVHHDRLICSKSLHFIGEGCAMNDTIFQSKLADLPIKRRRFLQGAAGLIAVTVLGPPGRAIADQSLGNSKAVQAATPGVARERIDGHAKVTGQKVFARDFNSIDMGWGRDQWYALYLPALTTDHKFLNVDLSYLPDEAKPKRVILGNQLKSAVRAAPLARYRDLQVEAEALDQHEKGATELFKTPLPASATAFAAKGSSSVEFDIIVKPGNVPNFLGQAVALLLFDKRETYRAAKRLMQFNDASFQVYALDDASSQNMGAPWSPQTTYVKYFEQGETFSYATADPATYSQKVPSYRDKIDQYLAQNPDLIRQPFTVDTQAMDPMFMEPESGLAYYDSKAQSLALVLGTQSPDGDVSSAASMFSGGDSPIVVKEVILHSCYPGGGFGGRDSSPFSQLLALTAAFSDGAPVKLAHDRFEQFRYGLKRPGAAIKGELVAGSDMKLRLIEATMNFNGGGLRNLSPYVANLAALCVGGSYELPMANVFAQSKHTKDITGGSQRGFGGPEAFLAIETALDDIATSKGWDPIALRRANIADTGGRTIVGGPIDQELRLGEILDRAEAHPLWADRDKIKSDYAARGLTYGTGIALSMQAYGTSGDGMVAAVLIDPDGSLMVQSDAVDMGNGSATTLGVVIGPILGANASAVDMGGYRLFGQTGLTTKGNGSDWNNPHWTAKGVGSSSACLTGLHQVHTVQQTALALMQASVLPAAASIWGRQELGLDDVRWADGRLTLVKGGAEPIAWADLAKLIYAKGLPKGALGHAFIQGSWVEADFAGPSGTMHLQLDGLSFYLPNVKDPTFVGRTNTMPPPAIAQRYSRYVWAPCANVIGLTVDKSSGSVKIENILSVLNAGRLFVPQLVSGQSQGGIAMAIGYALMEDMPNGMAGPADGTWNLNRYHVPRWSDVPLNTAYEPGKRAQELVTLPESAGDRGAGRGIAEAVMCSVAPAISNALHDALGRRYTSLPITPAKILEGLQA</sequence>
<dbReference type="Gene3D" id="3.30.365.10">
    <property type="entry name" value="Aldehyde oxidase/xanthine dehydrogenase, molybdopterin binding domain"/>
    <property type="match status" value="4"/>
</dbReference>